<evidence type="ECO:0000313" key="3">
    <source>
        <dbReference type="Proteomes" id="UP000199079"/>
    </source>
</evidence>
<keyword evidence="1" id="KW-1133">Transmembrane helix</keyword>
<feature type="transmembrane region" description="Helical" evidence="1">
    <location>
        <begin position="48"/>
        <end position="69"/>
    </location>
</feature>
<evidence type="ECO:0000313" key="2">
    <source>
        <dbReference type="EMBL" id="SDX76001.1"/>
    </source>
</evidence>
<feature type="transmembrane region" description="Helical" evidence="1">
    <location>
        <begin position="81"/>
        <end position="102"/>
    </location>
</feature>
<keyword evidence="3" id="KW-1185">Reference proteome</keyword>
<keyword evidence="1" id="KW-0812">Transmembrane</keyword>
<dbReference type="AlphaFoldDB" id="A0A1H3EBD0"/>
<dbReference type="RefSeq" id="WP_176819416.1">
    <property type="nucleotide sequence ID" value="NZ_FNPC01000001.1"/>
</dbReference>
<dbReference type="Proteomes" id="UP000199079">
    <property type="component" value="Unassembled WGS sequence"/>
</dbReference>
<feature type="transmembrane region" description="Helical" evidence="1">
    <location>
        <begin position="15"/>
        <end position="41"/>
    </location>
</feature>
<name>A0A1H3EBD0_9EURY</name>
<accession>A0A1H3EBD0</accession>
<reference evidence="3" key="1">
    <citation type="submission" date="2016-10" db="EMBL/GenBank/DDBJ databases">
        <authorList>
            <person name="Varghese N."/>
            <person name="Submissions S."/>
        </authorList>
    </citation>
    <scope>NUCLEOTIDE SEQUENCE [LARGE SCALE GENOMIC DNA]</scope>
    <source>
        <strain evidence="3">DC30,IBRC 10041,KCTC 4046</strain>
    </source>
</reference>
<evidence type="ECO:0000256" key="1">
    <source>
        <dbReference type="SAM" id="Phobius"/>
    </source>
</evidence>
<sequence>MIRAVLGQTTWGIDAALPILVVILLASIGTGVLFLVSVVAYRRRRRPQYGLIAVAIGALWVRSVVGAGTVFDLVPMPAHHFISHSLDLLTAGIVLYAVYMYAPGSVTALEDR</sequence>
<dbReference type="EMBL" id="FNPC01000001">
    <property type="protein sequence ID" value="SDX76001.1"/>
    <property type="molecule type" value="Genomic_DNA"/>
</dbReference>
<organism evidence="2 3">
    <name type="scientific">Halopenitus persicus</name>
    <dbReference type="NCBI Taxonomy" id="1048396"/>
    <lineage>
        <taxon>Archaea</taxon>
        <taxon>Methanobacteriati</taxon>
        <taxon>Methanobacteriota</taxon>
        <taxon>Stenosarchaea group</taxon>
        <taxon>Halobacteria</taxon>
        <taxon>Halobacteriales</taxon>
        <taxon>Haloferacaceae</taxon>
        <taxon>Halopenitus</taxon>
    </lineage>
</organism>
<proteinExistence type="predicted"/>
<dbReference type="InterPro" id="IPR055894">
    <property type="entry name" value="DUF7471"/>
</dbReference>
<dbReference type="Pfam" id="PF24283">
    <property type="entry name" value="DUF7471"/>
    <property type="match status" value="1"/>
</dbReference>
<gene>
    <name evidence="2" type="ORF">SAMN05216564_101363</name>
</gene>
<protein>
    <submittedName>
        <fullName evidence="2">Uncharacterized protein</fullName>
    </submittedName>
</protein>
<keyword evidence="1" id="KW-0472">Membrane</keyword>